<dbReference type="Proteomes" id="UP000054558">
    <property type="component" value="Unassembled WGS sequence"/>
</dbReference>
<dbReference type="PANTHER" id="PTHR37450">
    <property type="entry name" value="CIPC PROTEIN"/>
    <property type="match status" value="1"/>
</dbReference>
<accession>A0A0U9HJK9</accession>
<organism evidence="1 2">
    <name type="scientific">Klebsormidium nitens</name>
    <name type="common">Green alga</name>
    <name type="synonym">Ulothrix nitens</name>
    <dbReference type="NCBI Taxonomy" id="105231"/>
    <lineage>
        <taxon>Eukaryota</taxon>
        <taxon>Viridiplantae</taxon>
        <taxon>Streptophyta</taxon>
        <taxon>Klebsormidiophyceae</taxon>
        <taxon>Klebsormidiales</taxon>
        <taxon>Klebsormidiaceae</taxon>
        <taxon>Klebsormidium</taxon>
    </lineage>
</organism>
<dbReference type="EMBL" id="DF237068">
    <property type="protein sequence ID" value="GAQ82669.1"/>
    <property type="molecule type" value="Genomic_DNA"/>
</dbReference>
<reference evidence="1 2" key="1">
    <citation type="journal article" date="2014" name="Nat. Commun.">
        <title>Klebsormidium flaccidum genome reveals primary factors for plant terrestrial adaptation.</title>
        <authorList>
            <person name="Hori K."/>
            <person name="Maruyama F."/>
            <person name="Fujisawa T."/>
            <person name="Togashi T."/>
            <person name="Yamamoto N."/>
            <person name="Seo M."/>
            <person name="Sato S."/>
            <person name="Yamada T."/>
            <person name="Mori H."/>
            <person name="Tajima N."/>
            <person name="Moriyama T."/>
            <person name="Ikeuchi M."/>
            <person name="Watanabe M."/>
            <person name="Wada H."/>
            <person name="Kobayashi K."/>
            <person name="Saito M."/>
            <person name="Masuda T."/>
            <person name="Sasaki-Sekimoto Y."/>
            <person name="Mashiguchi K."/>
            <person name="Awai K."/>
            <person name="Shimojima M."/>
            <person name="Masuda S."/>
            <person name="Iwai M."/>
            <person name="Nobusawa T."/>
            <person name="Narise T."/>
            <person name="Kondo S."/>
            <person name="Saito H."/>
            <person name="Sato R."/>
            <person name="Murakawa M."/>
            <person name="Ihara Y."/>
            <person name="Oshima-Yamada Y."/>
            <person name="Ohtaka K."/>
            <person name="Satoh M."/>
            <person name="Sonobe K."/>
            <person name="Ishii M."/>
            <person name="Ohtani R."/>
            <person name="Kanamori-Sato M."/>
            <person name="Honoki R."/>
            <person name="Miyazaki D."/>
            <person name="Mochizuki H."/>
            <person name="Umetsu J."/>
            <person name="Higashi K."/>
            <person name="Shibata D."/>
            <person name="Kamiya Y."/>
            <person name="Sato N."/>
            <person name="Nakamura Y."/>
            <person name="Tabata S."/>
            <person name="Ida S."/>
            <person name="Kurokawa K."/>
            <person name="Ohta H."/>
        </authorList>
    </citation>
    <scope>NUCLEOTIDE SEQUENCE [LARGE SCALE GENOMIC DNA]</scope>
    <source>
        <strain evidence="1 2">NIES-2285</strain>
    </source>
</reference>
<evidence type="ECO:0008006" key="3">
    <source>
        <dbReference type="Google" id="ProtNLM"/>
    </source>
</evidence>
<gene>
    <name evidence="1" type="ORF">KFL_001190120</name>
</gene>
<dbReference type="OrthoDB" id="9895617at2759"/>
<dbReference type="InterPro" id="IPR022234">
    <property type="entry name" value="DUF3759"/>
</dbReference>
<dbReference type="PANTHER" id="PTHR37450:SF1">
    <property type="entry name" value="CIPC PROTEIN"/>
    <property type="match status" value="1"/>
</dbReference>
<dbReference type="OMA" id="MAWGWEQ"/>
<name>A0A0U9HJK9_KLENI</name>
<keyword evidence="2" id="KW-1185">Reference proteome</keyword>
<proteinExistence type="predicted"/>
<protein>
    <recommendedName>
        <fullName evidence="3">CipC-like antibiotic response protein</fullName>
    </recommendedName>
</protein>
<dbReference type="Pfam" id="PF12585">
    <property type="entry name" value="DUF3759"/>
    <property type="match status" value="1"/>
</dbReference>
<sequence>MVWFDRFSQQDDYQQSPHAALYDNREKEHKSEWTHELVGGAAGAEAMRLYEQREEAEGQAPDHQVAKEILAGLAGAEVDKLFETKGLDYIDRERAKHRAKEQARQLYDQHYGQSDY</sequence>
<dbReference type="GO" id="GO:0005737">
    <property type="term" value="C:cytoplasm"/>
    <property type="evidence" value="ECO:0000318"/>
    <property type="project" value="GO_Central"/>
</dbReference>
<dbReference type="STRING" id="105231.A0A0U9HJK9"/>
<dbReference type="AlphaFoldDB" id="A0A0U9HJK9"/>
<evidence type="ECO:0000313" key="2">
    <source>
        <dbReference type="Proteomes" id="UP000054558"/>
    </source>
</evidence>
<evidence type="ECO:0000313" key="1">
    <source>
        <dbReference type="EMBL" id="GAQ82669.1"/>
    </source>
</evidence>